<comment type="caution">
    <text evidence="2">The sequence shown here is derived from an EMBL/GenBank/DDBJ whole genome shotgun (WGS) entry which is preliminary data.</text>
</comment>
<feature type="compositionally biased region" description="Polar residues" evidence="1">
    <location>
        <begin position="268"/>
        <end position="280"/>
    </location>
</feature>
<dbReference type="EMBL" id="LATX01000993">
    <property type="protein sequence ID" value="KTB44134.1"/>
    <property type="molecule type" value="Genomic_DNA"/>
</dbReference>
<organism evidence="2 3">
    <name type="scientific">Moniliophthora roreri</name>
    <name type="common">Frosty pod rot fungus</name>
    <name type="synonym">Monilia roreri</name>
    <dbReference type="NCBI Taxonomy" id="221103"/>
    <lineage>
        <taxon>Eukaryota</taxon>
        <taxon>Fungi</taxon>
        <taxon>Dikarya</taxon>
        <taxon>Basidiomycota</taxon>
        <taxon>Agaricomycotina</taxon>
        <taxon>Agaricomycetes</taxon>
        <taxon>Agaricomycetidae</taxon>
        <taxon>Agaricales</taxon>
        <taxon>Marasmiineae</taxon>
        <taxon>Marasmiaceae</taxon>
        <taxon>Moniliophthora</taxon>
    </lineage>
</organism>
<dbReference type="AlphaFoldDB" id="A0A0W0G6C2"/>
<feature type="region of interest" description="Disordered" evidence="1">
    <location>
        <begin position="268"/>
        <end position="296"/>
    </location>
</feature>
<accession>A0A0W0G6C2</accession>
<evidence type="ECO:0000313" key="3">
    <source>
        <dbReference type="Proteomes" id="UP000054988"/>
    </source>
</evidence>
<dbReference type="Proteomes" id="UP000054988">
    <property type="component" value="Unassembled WGS sequence"/>
</dbReference>
<proteinExistence type="predicted"/>
<sequence>MTNLYHLNSSNSSDELISPIKMTFSSTAETLAETFNPYRDLLELPRSASPTSIRATYIPSRPTSYADLEGETPLNFAGFSDLAYVDASLERDIRRIRAAHDKLEDIQTTRAPSSSYTETNLSRYESTNSRRSAGTRRGNRHYMENDRVSIITTRTTISTCRAVRNLDAAPPVLRRREVGRKYSVSGGVKDEEQKRAKESWKAPSRIKERFSLKHLFSNRKENAGILDRDATSARRPNKSFGFMRSTKVTKVDTTQEIRVGTRKTSIFGRSTRNASSSSKNALDATNIPPVPAPTPLSAEQLRNQRVRRSRSFAGFRDSTIDTPPSPIVFRKFFEDCDNDEFDEITREATRVNEGVRRNFSYEESD</sequence>
<protein>
    <submittedName>
        <fullName evidence="2">Uncharacterized protein</fullName>
    </submittedName>
</protein>
<name>A0A0W0G6C2_MONRR</name>
<gene>
    <name evidence="2" type="ORF">WG66_3289</name>
</gene>
<feature type="region of interest" description="Disordered" evidence="1">
    <location>
        <begin position="107"/>
        <end position="140"/>
    </location>
</feature>
<evidence type="ECO:0000313" key="2">
    <source>
        <dbReference type="EMBL" id="KTB44134.1"/>
    </source>
</evidence>
<evidence type="ECO:0000256" key="1">
    <source>
        <dbReference type="SAM" id="MobiDB-lite"/>
    </source>
</evidence>
<reference evidence="2 3" key="1">
    <citation type="submission" date="2015-12" db="EMBL/GenBank/DDBJ databases">
        <title>Draft genome sequence of Moniliophthora roreri, the causal agent of frosty pod rot of cacao.</title>
        <authorList>
            <person name="Aime M.C."/>
            <person name="Diaz-Valderrama J.R."/>
            <person name="Kijpornyongpan T."/>
            <person name="Phillips-Mora W."/>
        </authorList>
    </citation>
    <scope>NUCLEOTIDE SEQUENCE [LARGE SCALE GENOMIC DNA]</scope>
    <source>
        <strain evidence="2 3">MCA 2952</strain>
    </source>
</reference>
<feature type="compositionally biased region" description="Polar residues" evidence="1">
    <location>
        <begin position="108"/>
        <end position="132"/>
    </location>
</feature>